<evidence type="ECO:0000256" key="4">
    <source>
        <dbReference type="RuleBase" id="RU367023"/>
    </source>
</evidence>
<name>A0A0G4EQV6_VITBC</name>
<keyword evidence="8" id="KW-1185">Reference proteome</keyword>
<protein>
    <recommendedName>
        <fullName evidence="4">Acyltransferase</fullName>
        <ecNumber evidence="4">2.3.1.-</ecNumber>
    </recommendedName>
</protein>
<dbReference type="VEuPathDB" id="CryptoDB:Vbra_20687"/>
<dbReference type="EMBL" id="CDMY01000285">
    <property type="protein sequence ID" value="CEL99635.1"/>
    <property type="molecule type" value="Genomic_DNA"/>
</dbReference>
<dbReference type="EC" id="2.3.1.-" evidence="4"/>
<dbReference type="SUPFAM" id="SSF69593">
    <property type="entry name" value="Glycerol-3-phosphate (1)-acyltransferase"/>
    <property type="match status" value="1"/>
</dbReference>
<sequence>MVTDLVHWLLVALFGVHALFVTVFFLPIHFAPKRMLIKVASKTRLPIDASTGAIAVSTALFCWCVGQLSSLPPEPTADVKTGIWFSIWMAVANVFSYGGMRHVCYVCYHNEETIMQMEKSAATRDIVEWQPPKLEALGPILAPYKWLVSPQFFGFDRIPDAKKHRLLFVSNHSLWGLEMPLLIEGLYREKNIFLRGLGAHFHFYLPGHKQIFEMMGAVDGTRPNTRLMLQKGFSVLVYPGGTREVLKNSKVQKYELMWGNRVGFAKIAVEEGVTIVPTCSVGTEDMLEILKDVPIDWLIGKSSLTVPIIKYPTPAETERVYFWFGDPVSTAEEKKQLDAVAGTDAYDGKLQELAEQVRDKTKAAIEAGIKELQQRQADDAGRMLPDRVKRTADAIKAAITDQVERSLGRFTGGASASQADEQETQPESVQDMGDDGEDGCTGEEEGSRVRRRPV</sequence>
<evidence type="ECO:0000313" key="8">
    <source>
        <dbReference type="Proteomes" id="UP000041254"/>
    </source>
</evidence>
<keyword evidence="3" id="KW-0012">Acyltransferase</keyword>
<dbReference type="OrthoDB" id="437794at2759"/>
<dbReference type="PANTHER" id="PTHR22753">
    <property type="entry name" value="TRANSMEMBRANE PROTEIN 68"/>
    <property type="match status" value="1"/>
</dbReference>
<evidence type="ECO:0000256" key="3">
    <source>
        <dbReference type="ARBA" id="ARBA00023315"/>
    </source>
</evidence>
<dbReference type="STRING" id="1169540.A0A0G4EQV6"/>
<dbReference type="Proteomes" id="UP000041254">
    <property type="component" value="Unassembled WGS sequence"/>
</dbReference>
<keyword evidence="4" id="KW-0472">Membrane</keyword>
<dbReference type="GO" id="GO:0005789">
    <property type="term" value="C:endoplasmic reticulum membrane"/>
    <property type="evidence" value="ECO:0007669"/>
    <property type="project" value="UniProtKB-SubCell"/>
</dbReference>
<evidence type="ECO:0000313" key="7">
    <source>
        <dbReference type="EMBL" id="CEL99635.1"/>
    </source>
</evidence>
<dbReference type="GO" id="GO:0008374">
    <property type="term" value="F:O-acyltransferase activity"/>
    <property type="evidence" value="ECO:0007669"/>
    <property type="project" value="InterPro"/>
</dbReference>
<keyword evidence="4" id="KW-1133">Transmembrane helix</keyword>
<keyword evidence="4" id="KW-0256">Endoplasmic reticulum</keyword>
<dbReference type="SMART" id="SM00563">
    <property type="entry name" value="PlsC"/>
    <property type="match status" value="1"/>
</dbReference>
<reference evidence="7 8" key="1">
    <citation type="submission" date="2014-11" db="EMBL/GenBank/DDBJ databases">
        <authorList>
            <person name="Zhu J."/>
            <person name="Qi W."/>
            <person name="Song R."/>
        </authorList>
    </citation>
    <scope>NUCLEOTIDE SEQUENCE [LARGE SCALE GENOMIC DNA]</scope>
</reference>
<feature type="domain" description="Phospholipid/glycerol acyltransferase" evidence="6">
    <location>
        <begin position="166"/>
        <end position="283"/>
    </location>
</feature>
<evidence type="ECO:0000256" key="5">
    <source>
        <dbReference type="SAM" id="MobiDB-lite"/>
    </source>
</evidence>
<dbReference type="PANTHER" id="PTHR22753:SF14">
    <property type="entry name" value="MONOACYLGLYCEROL_DIACYLGLYCEROL O-ACYLTRANSFERASE"/>
    <property type="match status" value="1"/>
</dbReference>
<feature type="compositionally biased region" description="Acidic residues" evidence="5">
    <location>
        <begin position="432"/>
        <end position="444"/>
    </location>
</feature>
<keyword evidence="2 4" id="KW-0808">Transferase</keyword>
<comment type="similarity">
    <text evidence="1 4">Belongs to the diacylglycerol acyltransferase family.</text>
</comment>
<evidence type="ECO:0000256" key="2">
    <source>
        <dbReference type="ARBA" id="ARBA00022679"/>
    </source>
</evidence>
<evidence type="ECO:0000256" key="1">
    <source>
        <dbReference type="ARBA" id="ARBA00005420"/>
    </source>
</evidence>
<keyword evidence="4" id="KW-0812">Transmembrane</keyword>
<evidence type="ECO:0000259" key="6">
    <source>
        <dbReference type="SMART" id="SM00563"/>
    </source>
</evidence>
<comment type="subcellular location">
    <subcellularLocation>
        <location evidence="4">Endoplasmic reticulum membrane</location>
        <topology evidence="4">Multi-pass membrane protein</topology>
    </subcellularLocation>
</comment>
<feature type="transmembrane region" description="Helical" evidence="4">
    <location>
        <begin position="6"/>
        <end position="28"/>
    </location>
</feature>
<dbReference type="PhylomeDB" id="A0A0G4EQV6"/>
<accession>A0A0G4EQV6</accession>
<gene>
    <name evidence="7" type="ORF">Vbra_20687</name>
</gene>
<dbReference type="AlphaFoldDB" id="A0A0G4EQV6"/>
<dbReference type="Pfam" id="PF03982">
    <property type="entry name" value="DAGAT"/>
    <property type="match status" value="1"/>
</dbReference>
<dbReference type="CDD" id="cd07987">
    <property type="entry name" value="LPLAT_MGAT-like"/>
    <property type="match status" value="1"/>
</dbReference>
<dbReference type="InParanoid" id="A0A0G4EQV6"/>
<proteinExistence type="inferred from homology"/>
<comment type="caution">
    <text evidence="4">Lacks conserved residue(s) required for the propagation of feature annotation.</text>
</comment>
<organism evidence="7 8">
    <name type="scientific">Vitrella brassicaformis (strain CCMP3155)</name>
    <dbReference type="NCBI Taxonomy" id="1169540"/>
    <lineage>
        <taxon>Eukaryota</taxon>
        <taxon>Sar</taxon>
        <taxon>Alveolata</taxon>
        <taxon>Colpodellida</taxon>
        <taxon>Vitrellaceae</taxon>
        <taxon>Vitrella</taxon>
    </lineage>
</organism>
<dbReference type="InterPro" id="IPR002123">
    <property type="entry name" value="Plipid/glycerol_acylTrfase"/>
</dbReference>
<feature type="region of interest" description="Disordered" evidence="5">
    <location>
        <begin position="409"/>
        <end position="454"/>
    </location>
</feature>
<dbReference type="InterPro" id="IPR007130">
    <property type="entry name" value="DAGAT"/>
</dbReference>